<gene>
    <name evidence="2" type="ORF">KQI20_06235</name>
</gene>
<dbReference type="GO" id="GO:0016301">
    <property type="term" value="F:kinase activity"/>
    <property type="evidence" value="ECO:0007669"/>
    <property type="project" value="UniProtKB-KW"/>
</dbReference>
<protein>
    <submittedName>
        <fullName evidence="2">Nucleoside kinase</fullName>
    </submittedName>
</protein>
<evidence type="ECO:0000313" key="3">
    <source>
        <dbReference type="Proteomes" id="UP001196301"/>
    </source>
</evidence>
<name>A0ABS6DXQ6_9FIRM</name>
<sequence length="558" mass="64129">MKRGTTMVNLNINGNIKTYAVKNKEQGIRLSDVAKDFEDDYSGYISLAVVNNELKELTTYIKEDSDVTFLDTKNPDGLRVYTRTLNLVFIMACKCLFKDSKVLIEHSLSNGVYCEIHLGRPITEEEVAQIKEKMDKIIAKDYDINKTIYSKKEAIGIFESIGLYEKAELIKYKDEDSVKIYKCNNYIDHFYGYLMPSTGYVKTYDLFKYQDGVILMAASEEDKRIPQKFIPQPKLASIYKESEEWSNLIGVDKVLTLNKIIESGKYGEIIRIVEALHEKKIGQIADIIKQENKRIILIAAPSSSGKTSFATRLCIHLKVNNLNPVSISLDNYFVDRAHTPLDEYGKMDYESIYAINLERFNKDLSDLLEGKEVQLPKYNFLTGKSEKGEILKIDENQPIILEGIHGLNPMLTSSIPDDEKFKIYLSALTQINLDDHNRIPTTDLRLIRRIVRDNQFRAHTAEMTIMGWPSVRRGEEKNIFPYQEQADVMFNTACVYELSLLKTYAKPLLEQIDRKSEAYIEAKRLLKFLQYFVELDDLSDIPPTAIIREFIGGSKIVH</sequence>
<organism evidence="2 3">
    <name type="scientific">Intestinibacter bartlettii</name>
    <dbReference type="NCBI Taxonomy" id="261299"/>
    <lineage>
        <taxon>Bacteria</taxon>
        <taxon>Bacillati</taxon>
        <taxon>Bacillota</taxon>
        <taxon>Clostridia</taxon>
        <taxon>Peptostreptococcales</taxon>
        <taxon>Peptostreptococcaceae</taxon>
        <taxon>Intestinibacter</taxon>
    </lineage>
</organism>
<keyword evidence="2" id="KW-0418">Kinase</keyword>
<keyword evidence="2" id="KW-0808">Transferase</keyword>
<evidence type="ECO:0000313" key="2">
    <source>
        <dbReference type="EMBL" id="MBU5336032.1"/>
    </source>
</evidence>
<proteinExistence type="predicted"/>
<keyword evidence="3" id="KW-1185">Reference proteome</keyword>
<dbReference type="Proteomes" id="UP001196301">
    <property type="component" value="Unassembled WGS sequence"/>
</dbReference>
<dbReference type="CDD" id="cd02028">
    <property type="entry name" value="UMPK_like"/>
    <property type="match status" value="1"/>
</dbReference>
<comment type="caution">
    <text evidence="2">The sequence shown here is derived from an EMBL/GenBank/DDBJ whole genome shotgun (WGS) entry which is preliminary data.</text>
</comment>
<dbReference type="EMBL" id="JAHLOQ010000013">
    <property type="protein sequence ID" value="MBU5336032.1"/>
    <property type="molecule type" value="Genomic_DNA"/>
</dbReference>
<dbReference type="PANTHER" id="PTHR10285">
    <property type="entry name" value="URIDINE KINASE"/>
    <property type="match status" value="1"/>
</dbReference>
<dbReference type="Pfam" id="PF00485">
    <property type="entry name" value="PRK"/>
    <property type="match status" value="1"/>
</dbReference>
<evidence type="ECO:0000259" key="1">
    <source>
        <dbReference type="Pfam" id="PF00485"/>
    </source>
</evidence>
<reference evidence="2 3" key="1">
    <citation type="submission" date="2021-06" db="EMBL/GenBank/DDBJ databases">
        <authorList>
            <person name="Sun Q."/>
            <person name="Li D."/>
        </authorList>
    </citation>
    <scope>NUCLEOTIDE SEQUENCE [LARGE SCALE GENOMIC DNA]</scope>
    <source>
        <strain evidence="2 3">N19</strain>
    </source>
</reference>
<dbReference type="InterPro" id="IPR006083">
    <property type="entry name" value="PRK/URK"/>
</dbReference>
<accession>A0ABS6DXQ6</accession>
<feature type="domain" description="Phosphoribulokinase/uridine kinase" evidence="1">
    <location>
        <begin position="295"/>
        <end position="492"/>
    </location>
</feature>